<sequence length="26" mass="2870">PSPNRMRISRAESVQLQKEISLAATS</sequence>
<comment type="caution">
    <text evidence="2">The sequence shown here is derived from an EMBL/GenBank/DDBJ whole genome shotgun (WGS) entry which is preliminary data.</text>
</comment>
<evidence type="ECO:0000313" key="2">
    <source>
        <dbReference type="EMBL" id="CAF4074225.1"/>
    </source>
</evidence>
<feature type="non-terminal residue" evidence="2">
    <location>
        <position position="1"/>
    </location>
</feature>
<proteinExistence type="predicted"/>
<gene>
    <name evidence="2" type="ORF">SMN809_LOCUS15924</name>
</gene>
<dbReference type="Proteomes" id="UP000676336">
    <property type="component" value="Unassembled WGS sequence"/>
</dbReference>
<dbReference type="AlphaFoldDB" id="A0A8S2Q1Z4"/>
<feature type="compositionally biased region" description="Polar residues" evidence="1">
    <location>
        <begin position="12"/>
        <end position="26"/>
    </location>
</feature>
<organism evidence="2 3">
    <name type="scientific">Rotaria magnacalcarata</name>
    <dbReference type="NCBI Taxonomy" id="392030"/>
    <lineage>
        <taxon>Eukaryota</taxon>
        <taxon>Metazoa</taxon>
        <taxon>Spiralia</taxon>
        <taxon>Gnathifera</taxon>
        <taxon>Rotifera</taxon>
        <taxon>Eurotatoria</taxon>
        <taxon>Bdelloidea</taxon>
        <taxon>Philodinida</taxon>
        <taxon>Philodinidae</taxon>
        <taxon>Rotaria</taxon>
    </lineage>
</organism>
<name>A0A8S2Q1Z4_9BILA</name>
<accession>A0A8S2Q1Z4</accession>
<evidence type="ECO:0000256" key="1">
    <source>
        <dbReference type="SAM" id="MobiDB-lite"/>
    </source>
</evidence>
<protein>
    <submittedName>
        <fullName evidence="2">Uncharacterized protein</fullName>
    </submittedName>
</protein>
<feature type="region of interest" description="Disordered" evidence="1">
    <location>
        <begin position="1"/>
        <end position="26"/>
    </location>
</feature>
<dbReference type="EMBL" id="CAJOBI010006973">
    <property type="protein sequence ID" value="CAF4074225.1"/>
    <property type="molecule type" value="Genomic_DNA"/>
</dbReference>
<evidence type="ECO:0000313" key="3">
    <source>
        <dbReference type="Proteomes" id="UP000676336"/>
    </source>
</evidence>
<reference evidence="2" key="1">
    <citation type="submission" date="2021-02" db="EMBL/GenBank/DDBJ databases">
        <authorList>
            <person name="Nowell W R."/>
        </authorList>
    </citation>
    <scope>NUCLEOTIDE SEQUENCE</scope>
</reference>